<gene>
    <name evidence="1" type="ORF">XELAEV_18019780mg</name>
</gene>
<name>A0A974HQC9_XENLA</name>
<protein>
    <submittedName>
        <fullName evidence="1">Uncharacterized protein</fullName>
    </submittedName>
</protein>
<accession>A0A974HQC9</accession>
<dbReference type="EMBL" id="CM004471">
    <property type="protein sequence ID" value="OCT86086.1"/>
    <property type="molecule type" value="Genomic_DNA"/>
</dbReference>
<dbReference type="Proteomes" id="UP000694892">
    <property type="component" value="Chromosome 3S"/>
</dbReference>
<organism evidence="1 2">
    <name type="scientific">Xenopus laevis</name>
    <name type="common">African clawed frog</name>
    <dbReference type="NCBI Taxonomy" id="8355"/>
    <lineage>
        <taxon>Eukaryota</taxon>
        <taxon>Metazoa</taxon>
        <taxon>Chordata</taxon>
        <taxon>Craniata</taxon>
        <taxon>Vertebrata</taxon>
        <taxon>Euteleostomi</taxon>
        <taxon>Amphibia</taxon>
        <taxon>Batrachia</taxon>
        <taxon>Anura</taxon>
        <taxon>Pipoidea</taxon>
        <taxon>Pipidae</taxon>
        <taxon>Xenopodinae</taxon>
        <taxon>Xenopus</taxon>
        <taxon>Xenopus</taxon>
    </lineage>
</organism>
<reference evidence="2" key="1">
    <citation type="journal article" date="2016" name="Nature">
        <title>Genome evolution in the allotetraploid frog Xenopus laevis.</title>
        <authorList>
            <person name="Session A.M."/>
            <person name="Uno Y."/>
            <person name="Kwon T."/>
            <person name="Chapman J.A."/>
            <person name="Toyoda A."/>
            <person name="Takahashi S."/>
            <person name="Fukui A."/>
            <person name="Hikosaka A."/>
            <person name="Suzuki A."/>
            <person name="Kondo M."/>
            <person name="van Heeringen S.J."/>
            <person name="Quigley I."/>
            <person name="Heinz S."/>
            <person name="Ogino H."/>
            <person name="Ochi H."/>
            <person name="Hellsten U."/>
            <person name="Lyons J.B."/>
            <person name="Simakov O."/>
            <person name="Putnam N."/>
            <person name="Stites J."/>
            <person name="Kuroki Y."/>
            <person name="Tanaka T."/>
            <person name="Michiue T."/>
            <person name="Watanabe M."/>
            <person name="Bogdanovic O."/>
            <person name="Lister R."/>
            <person name="Georgiou G."/>
            <person name="Paranjpe S.S."/>
            <person name="van Kruijsbergen I."/>
            <person name="Shu S."/>
            <person name="Carlson J."/>
            <person name="Kinoshita T."/>
            <person name="Ohta Y."/>
            <person name="Mawaribuchi S."/>
            <person name="Jenkins J."/>
            <person name="Grimwood J."/>
            <person name="Schmutz J."/>
            <person name="Mitros T."/>
            <person name="Mozaffari S.V."/>
            <person name="Suzuki Y."/>
            <person name="Haramoto Y."/>
            <person name="Yamamoto T.S."/>
            <person name="Takagi C."/>
            <person name="Heald R."/>
            <person name="Miller K."/>
            <person name="Haudenschild C."/>
            <person name="Kitzman J."/>
            <person name="Nakayama T."/>
            <person name="Izutsu Y."/>
            <person name="Robert J."/>
            <person name="Fortriede J."/>
            <person name="Burns K."/>
            <person name="Lotay V."/>
            <person name="Karimi K."/>
            <person name="Yasuoka Y."/>
            <person name="Dichmann D.S."/>
            <person name="Flajnik M.F."/>
            <person name="Houston D.W."/>
            <person name="Shendure J."/>
            <person name="DuPasquier L."/>
            <person name="Vize P.D."/>
            <person name="Zorn A.M."/>
            <person name="Ito M."/>
            <person name="Marcotte E.M."/>
            <person name="Wallingford J.B."/>
            <person name="Ito Y."/>
            <person name="Asashima M."/>
            <person name="Ueno N."/>
            <person name="Matsuda Y."/>
            <person name="Veenstra G.J."/>
            <person name="Fujiyama A."/>
            <person name="Harland R.M."/>
            <person name="Taira M."/>
            <person name="Rokhsar D.S."/>
        </authorList>
    </citation>
    <scope>NUCLEOTIDE SEQUENCE [LARGE SCALE GENOMIC DNA]</scope>
    <source>
        <strain evidence="2">J</strain>
    </source>
</reference>
<sequence length="71" mass="7929">MASYPAKQCLLLKSHVTSSIRNIIQSIMCSILNKAFMVRCRRPLFIPPLTGAEYEILGILQDLSPPAHAFL</sequence>
<evidence type="ECO:0000313" key="2">
    <source>
        <dbReference type="Proteomes" id="UP000694892"/>
    </source>
</evidence>
<proteinExistence type="predicted"/>
<evidence type="ECO:0000313" key="1">
    <source>
        <dbReference type="EMBL" id="OCT86086.1"/>
    </source>
</evidence>
<dbReference type="AlphaFoldDB" id="A0A974HQC9"/>